<evidence type="ECO:0000256" key="2">
    <source>
        <dbReference type="ARBA" id="ARBA00022676"/>
    </source>
</evidence>
<dbReference type="InterPro" id="IPR008630">
    <property type="entry name" value="Glyco_trans_34"/>
</dbReference>
<proteinExistence type="inferred from homology"/>
<keyword evidence="5" id="KW-1185">Reference proteome</keyword>
<dbReference type="EMBL" id="JAZAVJ010000004">
    <property type="protein sequence ID" value="KAK7424511.1"/>
    <property type="molecule type" value="Genomic_DNA"/>
</dbReference>
<evidence type="ECO:0000313" key="5">
    <source>
        <dbReference type="Proteomes" id="UP001498476"/>
    </source>
</evidence>
<gene>
    <name evidence="4" type="ORF">QQX98_000476</name>
</gene>
<comment type="caution">
    <text evidence="4">The sequence shown here is derived from an EMBL/GenBank/DDBJ whole genome shotgun (WGS) entry which is preliminary data.</text>
</comment>
<evidence type="ECO:0000256" key="3">
    <source>
        <dbReference type="ARBA" id="ARBA00022679"/>
    </source>
</evidence>
<comment type="similarity">
    <text evidence="1">Belongs to the glycosyltransferase 34 family.</text>
</comment>
<name>A0ABR1HTZ1_9HYPO</name>
<protein>
    <recommendedName>
        <fullName evidence="6">Galactosyl transferase GMA12/MNN10 family protein</fullName>
    </recommendedName>
</protein>
<evidence type="ECO:0000256" key="1">
    <source>
        <dbReference type="ARBA" id="ARBA00005664"/>
    </source>
</evidence>
<dbReference type="PANTHER" id="PTHR31306:SF8">
    <property type="entry name" value="GLYCOSYLTRANSFERASE FAMILY 34 PROTEIN"/>
    <property type="match status" value="1"/>
</dbReference>
<keyword evidence="2" id="KW-0328">Glycosyltransferase</keyword>
<organism evidence="4 5">
    <name type="scientific">Neonectria punicea</name>
    <dbReference type="NCBI Taxonomy" id="979145"/>
    <lineage>
        <taxon>Eukaryota</taxon>
        <taxon>Fungi</taxon>
        <taxon>Dikarya</taxon>
        <taxon>Ascomycota</taxon>
        <taxon>Pezizomycotina</taxon>
        <taxon>Sordariomycetes</taxon>
        <taxon>Hypocreomycetidae</taxon>
        <taxon>Hypocreales</taxon>
        <taxon>Nectriaceae</taxon>
        <taxon>Neonectria</taxon>
    </lineage>
</organism>
<accession>A0ABR1HTZ1</accession>
<dbReference type="InterPro" id="IPR029044">
    <property type="entry name" value="Nucleotide-diphossugar_trans"/>
</dbReference>
<dbReference type="Gene3D" id="3.90.550.10">
    <property type="entry name" value="Spore Coat Polysaccharide Biosynthesis Protein SpsA, Chain A"/>
    <property type="match status" value="1"/>
</dbReference>
<evidence type="ECO:0008006" key="6">
    <source>
        <dbReference type="Google" id="ProtNLM"/>
    </source>
</evidence>
<dbReference type="Pfam" id="PF05637">
    <property type="entry name" value="Glyco_transf_34"/>
    <property type="match status" value="1"/>
</dbReference>
<reference evidence="4 5" key="1">
    <citation type="journal article" date="2025" name="Microbiol. Resour. Announc.">
        <title>Draft genome sequences for Neonectria magnoliae and Neonectria punicea, canker pathogens of Liriodendron tulipifera and Acer saccharum in West Virginia.</title>
        <authorList>
            <person name="Petronek H.M."/>
            <person name="Kasson M.T."/>
            <person name="Metheny A.M."/>
            <person name="Stauder C.M."/>
            <person name="Lovett B."/>
            <person name="Lynch S.C."/>
            <person name="Garnas J.R."/>
            <person name="Kasson L.R."/>
            <person name="Stajich J.E."/>
        </authorList>
    </citation>
    <scope>NUCLEOTIDE SEQUENCE [LARGE SCALE GENOMIC DNA]</scope>
    <source>
        <strain evidence="4 5">NRRL 64653</strain>
    </source>
</reference>
<keyword evidence="3" id="KW-0808">Transferase</keyword>
<dbReference type="PANTHER" id="PTHR31306">
    <property type="entry name" value="ALPHA-1,6-MANNOSYLTRANSFERASE MNN11-RELATED"/>
    <property type="match status" value="1"/>
</dbReference>
<evidence type="ECO:0000313" key="4">
    <source>
        <dbReference type="EMBL" id="KAK7424511.1"/>
    </source>
</evidence>
<dbReference type="Proteomes" id="UP001498476">
    <property type="component" value="Unassembled WGS sequence"/>
</dbReference>
<sequence>MTNSLPLKLAAGVVVFFFLQVAILEHWLSLRFPLLNQDNIPKDVEHSHKVLDVQHHGGNDCFESITPAMLNKSAMIRESCMNSPSPFKQTNFRMATLMAHFGKPEAHYQRAMQTHMMLGAVHNYPMHVMCRPVIDDLWNKPAFILSVILDEMAKPPDERLQWLLWADRDTIILDYCRHPTSFLLPQADSSATTRTAKGNPAHLLVSNDWNGLNNGVFLVHVDQWSIELFSDILAFRHFRPDVKLRFTEQSAMEIIIKEEKYKSGVQYVPQHWFNAYPEGLADELITRANTTGLPERAARRGDFLVHFAGNGDKGRAITEWLDTSMKVGNVWQTGRAQRDVTEEVVEFWVDAQSK</sequence>